<evidence type="ECO:0000313" key="2">
    <source>
        <dbReference type="Proteomes" id="UP000886501"/>
    </source>
</evidence>
<dbReference type="EMBL" id="MU118019">
    <property type="protein sequence ID" value="KAF9648132.1"/>
    <property type="molecule type" value="Genomic_DNA"/>
</dbReference>
<keyword evidence="2" id="KW-1185">Reference proteome</keyword>
<protein>
    <submittedName>
        <fullName evidence="1">Uncharacterized protein</fullName>
    </submittedName>
</protein>
<reference evidence="1" key="2">
    <citation type="journal article" date="2020" name="Nat. Commun.">
        <title>Large-scale genome sequencing of mycorrhizal fungi provides insights into the early evolution of symbiotic traits.</title>
        <authorList>
            <person name="Miyauchi S."/>
            <person name="Kiss E."/>
            <person name="Kuo A."/>
            <person name="Drula E."/>
            <person name="Kohler A."/>
            <person name="Sanchez-Garcia M."/>
            <person name="Morin E."/>
            <person name="Andreopoulos B."/>
            <person name="Barry K.W."/>
            <person name="Bonito G."/>
            <person name="Buee M."/>
            <person name="Carver A."/>
            <person name="Chen C."/>
            <person name="Cichocki N."/>
            <person name="Clum A."/>
            <person name="Culley D."/>
            <person name="Crous P.W."/>
            <person name="Fauchery L."/>
            <person name="Girlanda M."/>
            <person name="Hayes R.D."/>
            <person name="Keri Z."/>
            <person name="LaButti K."/>
            <person name="Lipzen A."/>
            <person name="Lombard V."/>
            <person name="Magnuson J."/>
            <person name="Maillard F."/>
            <person name="Murat C."/>
            <person name="Nolan M."/>
            <person name="Ohm R.A."/>
            <person name="Pangilinan J."/>
            <person name="Pereira M.F."/>
            <person name="Perotto S."/>
            <person name="Peter M."/>
            <person name="Pfister S."/>
            <person name="Riley R."/>
            <person name="Sitrit Y."/>
            <person name="Stielow J.B."/>
            <person name="Szollosi G."/>
            <person name="Zifcakova L."/>
            <person name="Stursova M."/>
            <person name="Spatafora J.W."/>
            <person name="Tedersoo L."/>
            <person name="Vaario L.M."/>
            <person name="Yamada A."/>
            <person name="Yan M."/>
            <person name="Wang P."/>
            <person name="Xu J."/>
            <person name="Bruns T."/>
            <person name="Baldrian P."/>
            <person name="Vilgalys R."/>
            <person name="Dunand C."/>
            <person name="Henrissat B."/>
            <person name="Grigoriev I.V."/>
            <person name="Hibbett D."/>
            <person name="Nagy L.G."/>
            <person name="Martin F.M."/>
        </authorList>
    </citation>
    <scope>NUCLEOTIDE SEQUENCE</scope>
    <source>
        <strain evidence="1">P2</strain>
    </source>
</reference>
<gene>
    <name evidence="1" type="ORF">BDM02DRAFT_3129302</name>
</gene>
<accession>A0ACB6ZEX1</accession>
<dbReference type="Proteomes" id="UP000886501">
    <property type="component" value="Unassembled WGS sequence"/>
</dbReference>
<comment type="caution">
    <text evidence="1">The sequence shown here is derived from an EMBL/GenBank/DDBJ whole genome shotgun (WGS) entry which is preliminary data.</text>
</comment>
<evidence type="ECO:0000313" key="1">
    <source>
        <dbReference type="EMBL" id="KAF9648132.1"/>
    </source>
</evidence>
<reference evidence="1" key="1">
    <citation type="submission" date="2019-10" db="EMBL/GenBank/DDBJ databases">
        <authorList>
            <consortium name="DOE Joint Genome Institute"/>
            <person name="Kuo A."/>
            <person name="Miyauchi S."/>
            <person name="Kiss E."/>
            <person name="Drula E."/>
            <person name="Kohler A."/>
            <person name="Sanchez-Garcia M."/>
            <person name="Andreopoulos B."/>
            <person name="Barry K.W."/>
            <person name="Bonito G."/>
            <person name="Buee M."/>
            <person name="Carver A."/>
            <person name="Chen C."/>
            <person name="Cichocki N."/>
            <person name="Clum A."/>
            <person name="Culley D."/>
            <person name="Crous P.W."/>
            <person name="Fauchery L."/>
            <person name="Girlanda M."/>
            <person name="Hayes R."/>
            <person name="Keri Z."/>
            <person name="Labutti K."/>
            <person name="Lipzen A."/>
            <person name="Lombard V."/>
            <person name="Magnuson J."/>
            <person name="Maillard F."/>
            <person name="Morin E."/>
            <person name="Murat C."/>
            <person name="Nolan M."/>
            <person name="Ohm R."/>
            <person name="Pangilinan J."/>
            <person name="Pereira M."/>
            <person name="Perotto S."/>
            <person name="Peter M."/>
            <person name="Riley R."/>
            <person name="Sitrit Y."/>
            <person name="Stielow B."/>
            <person name="Szollosi G."/>
            <person name="Zifcakova L."/>
            <person name="Stursova M."/>
            <person name="Spatafora J.W."/>
            <person name="Tedersoo L."/>
            <person name="Vaario L.-M."/>
            <person name="Yamada A."/>
            <person name="Yan M."/>
            <person name="Wang P."/>
            <person name="Xu J."/>
            <person name="Bruns T."/>
            <person name="Baldrian P."/>
            <person name="Vilgalys R."/>
            <person name="Henrissat B."/>
            <person name="Grigoriev I.V."/>
            <person name="Hibbett D."/>
            <person name="Nagy L.G."/>
            <person name="Martin F.M."/>
        </authorList>
    </citation>
    <scope>NUCLEOTIDE SEQUENCE</scope>
    <source>
        <strain evidence="1">P2</strain>
    </source>
</reference>
<organism evidence="1 2">
    <name type="scientific">Thelephora ganbajun</name>
    <name type="common">Ganba fungus</name>
    <dbReference type="NCBI Taxonomy" id="370292"/>
    <lineage>
        <taxon>Eukaryota</taxon>
        <taxon>Fungi</taxon>
        <taxon>Dikarya</taxon>
        <taxon>Basidiomycota</taxon>
        <taxon>Agaricomycotina</taxon>
        <taxon>Agaricomycetes</taxon>
        <taxon>Thelephorales</taxon>
        <taxon>Thelephoraceae</taxon>
        <taxon>Thelephora</taxon>
    </lineage>
</organism>
<name>A0ACB6ZEX1_THEGA</name>
<proteinExistence type="predicted"/>
<sequence>MAIHPRNEDVPSDSTHKYHGSFWTLRDFRGRAPHPRDYGYIGIPLDHPNANLGTRLRPHFSLASPSEAQSAVDLAVARILSRCSRTMIPTLLILSVHALADHRVTNPIHRTVELFPDRRRFPFQYNPQDIYISLLESNSSSVSRTQRQWQIPKLLLALFMRSSESTPGTAQPPLKPNTSHLSSSSPVYRYAMVPPCSGWFLNPAGPRSKVDGDARVTGSVTNPPQPDSLRGVISNSFLLVPSLGPPPSDSSLAVAALLQANW</sequence>